<organism evidence="5 6">
    <name type="scientific">Micromonospora inaquosa</name>
    <dbReference type="NCBI Taxonomy" id="2203716"/>
    <lineage>
        <taxon>Bacteria</taxon>
        <taxon>Bacillati</taxon>
        <taxon>Actinomycetota</taxon>
        <taxon>Actinomycetes</taxon>
        <taxon>Micromonosporales</taxon>
        <taxon>Micromonosporaceae</taxon>
        <taxon>Micromonospora</taxon>
    </lineage>
</organism>
<comment type="caution">
    <text evidence="5">The sequence shown here is derived from an EMBL/GenBank/DDBJ whole genome shotgun (WGS) entry which is preliminary data.</text>
</comment>
<dbReference type="SUPFAM" id="SSF46785">
    <property type="entry name" value="Winged helix' DNA-binding domain"/>
    <property type="match status" value="1"/>
</dbReference>
<dbReference type="AlphaFoldDB" id="A0A3N9W9J3"/>
<dbReference type="SMART" id="SM00418">
    <property type="entry name" value="HTH_ARSR"/>
    <property type="match status" value="1"/>
</dbReference>
<reference evidence="5 6" key="1">
    <citation type="submission" date="2018-05" db="EMBL/GenBank/DDBJ databases">
        <title>Micromonospora from Atacama Desert.</title>
        <authorList>
            <person name="Carro L."/>
            <person name="Goodfellow M."/>
            <person name="Klenk H.-P."/>
        </authorList>
    </citation>
    <scope>NUCLEOTIDE SEQUENCE [LARGE SCALE GENOMIC DNA]</scope>
    <source>
        <strain evidence="5 6">LB39</strain>
    </source>
</reference>
<evidence type="ECO:0000313" key="6">
    <source>
        <dbReference type="Proteomes" id="UP000282312"/>
    </source>
</evidence>
<dbReference type="PANTHER" id="PTHR43132:SF8">
    <property type="entry name" value="HTH-TYPE TRANSCRIPTIONAL REGULATOR KMTR"/>
    <property type="match status" value="1"/>
</dbReference>
<keyword evidence="1" id="KW-0805">Transcription regulation</keyword>
<dbReference type="PANTHER" id="PTHR43132">
    <property type="entry name" value="ARSENICAL RESISTANCE OPERON REPRESSOR ARSR-RELATED"/>
    <property type="match status" value="1"/>
</dbReference>
<dbReference type="InterPro" id="IPR036390">
    <property type="entry name" value="WH_DNA-bd_sf"/>
</dbReference>
<proteinExistence type="predicted"/>
<sequence length="324" mass="34631">MVTLHLSAADLSRTVLRSEPSVLLELGAAGQRVFQTTVPEHLVAWRARTRAALRPVMWPYLDLCRRERWFPDFLTPPSFGGELGPALAEVAATPAATLTAELRPRIEAGELPPRVGPLADGKPAAVRRLLDAMEAFHAVAVGAYWETIVAAVHTDRTVRGRAIVDAGLDRVLRGLSPYLHFTPTGDTYELSYRCAFGGDVGLSPGGRGVTLVPSYFVPQPAVLDDPVGPLVLTYPIRPARRELATGQPLAHLLGRSRAAVLEVVADGLSTSQVARAVGISIASASEHTSTLRRAGLIATHRAGSSVVHTLTPLGEHMLRAGRPD</sequence>
<gene>
    <name evidence="5" type="ORF">DLJ59_28970</name>
</gene>
<dbReference type="InterPro" id="IPR036388">
    <property type="entry name" value="WH-like_DNA-bd_sf"/>
</dbReference>
<evidence type="ECO:0000259" key="4">
    <source>
        <dbReference type="SMART" id="SM00418"/>
    </source>
</evidence>
<keyword evidence="6" id="KW-1185">Reference proteome</keyword>
<evidence type="ECO:0000313" key="5">
    <source>
        <dbReference type="EMBL" id="RQW97581.1"/>
    </source>
</evidence>
<accession>A0A3N9W9J3</accession>
<dbReference type="InterPro" id="IPR011991">
    <property type="entry name" value="ArsR-like_HTH"/>
</dbReference>
<evidence type="ECO:0000256" key="1">
    <source>
        <dbReference type="ARBA" id="ARBA00023015"/>
    </source>
</evidence>
<evidence type="ECO:0000256" key="3">
    <source>
        <dbReference type="ARBA" id="ARBA00023163"/>
    </source>
</evidence>
<dbReference type="GO" id="GO:0003700">
    <property type="term" value="F:DNA-binding transcription factor activity"/>
    <property type="evidence" value="ECO:0007669"/>
    <property type="project" value="InterPro"/>
</dbReference>
<dbReference type="GO" id="GO:0003677">
    <property type="term" value="F:DNA binding"/>
    <property type="evidence" value="ECO:0007669"/>
    <property type="project" value="UniProtKB-KW"/>
</dbReference>
<dbReference type="Gene3D" id="1.10.10.10">
    <property type="entry name" value="Winged helix-like DNA-binding domain superfamily/Winged helix DNA-binding domain"/>
    <property type="match status" value="1"/>
</dbReference>
<name>A0A3N9W9J3_9ACTN</name>
<evidence type="ECO:0000256" key="2">
    <source>
        <dbReference type="ARBA" id="ARBA00023125"/>
    </source>
</evidence>
<dbReference type="EMBL" id="QGSZ01000316">
    <property type="protein sequence ID" value="RQW97581.1"/>
    <property type="molecule type" value="Genomic_DNA"/>
</dbReference>
<feature type="domain" description="HTH arsR-type" evidence="4">
    <location>
        <begin position="247"/>
        <end position="322"/>
    </location>
</feature>
<dbReference type="InterPro" id="IPR001845">
    <property type="entry name" value="HTH_ArsR_DNA-bd_dom"/>
</dbReference>
<keyword evidence="2" id="KW-0238">DNA-binding</keyword>
<dbReference type="CDD" id="cd00090">
    <property type="entry name" value="HTH_ARSR"/>
    <property type="match status" value="1"/>
</dbReference>
<protein>
    <submittedName>
        <fullName evidence="5">Transcriptional regulator</fullName>
    </submittedName>
</protein>
<dbReference type="RefSeq" id="WP_124776476.1">
    <property type="nucleotide sequence ID" value="NZ_JBEZFR010000009.1"/>
</dbReference>
<dbReference type="OrthoDB" id="3808065at2"/>
<dbReference type="InterPro" id="IPR051011">
    <property type="entry name" value="Metal_resp_trans_reg"/>
</dbReference>
<dbReference type="Proteomes" id="UP000282312">
    <property type="component" value="Unassembled WGS sequence"/>
</dbReference>
<keyword evidence="3" id="KW-0804">Transcription</keyword>